<dbReference type="Gene3D" id="1.20.1270.360">
    <property type="match status" value="1"/>
</dbReference>
<dbReference type="RefSeq" id="WP_272446761.1">
    <property type="nucleotide sequence ID" value="NZ_JAMQKC010000012.1"/>
</dbReference>
<dbReference type="InterPro" id="IPR005560">
    <property type="entry name" value="Csp_YhjQ"/>
</dbReference>
<comment type="caution">
    <text evidence="1">The sequence shown here is derived from an EMBL/GenBank/DDBJ whole genome shotgun (WGS) entry which is preliminary data.</text>
</comment>
<sequence>MPHSYNPYQGIPYEGDTHHHLLMSVQHCEATCEQMISMLVTNSQGFEAREQQIQLLRDCSDICTLMAKYLARGTNLSLALANTCAYICEICGTTCSQFPDYHSQHCAQTCLNFANECKALAG</sequence>
<organism evidence="1 2">
    <name type="scientific">Aquibacillus salsiterrae</name>
    <dbReference type="NCBI Taxonomy" id="2950439"/>
    <lineage>
        <taxon>Bacteria</taxon>
        <taxon>Bacillati</taxon>
        <taxon>Bacillota</taxon>
        <taxon>Bacilli</taxon>
        <taxon>Bacillales</taxon>
        <taxon>Bacillaceae</taxon>
        <taxon>Aquibacillus</taxon>
    </lineage>
</organism>
<dbReference type="EMBL" id="JAMQKC010000012">
    <property type="protein sequence ID" value="MDC3417693.1"/>
    <property type="molecule type" value="Genomic_DNA"/>
</dbReference>
<protein>
    <submittedName>
        <fullName evidence="1">Four-helix bundle copper-binding protein</fullName>
    </submittedName>
</protein>
<reference evidence="1" key="1">
    <citation type="submission" date="2022-06" db="EMBL/GenBank/DDBJ databases">
        <title>Aquibacillus sp. a new bacterium isolated from soil saline samples.</title>
        <authorList>
            <person name="Galisteo C."/>
            <person name="De La Haba R."/>
            <person name="Sanchez-Porro C."/>
            <person name="Ventosa A."/>
        </authorList>
    </citation>
    <scope>NUCLEOTIDE SEQUENCE</scope>
    <source>
        <strain evidence="1">3ASR75-54</strain>
    </source>
</reference>
<keyword evidence="2" id="KW-1185">Reference proteome</keyword>
<dbReference type="PANTHER" id="PTHR37310:SF1">
    <property type="entry name" value="CYTOPLASMIC PROTEIN"/>
    <property type="match status" value="1"/>
</dbReference>
<evidence type="ECO:0000313" key="1">
    <source>
        <dbReference type="EMBL" id="MDC3417693.1"/>
    </source>
</evidence>
<name>A0A9X3WFG5_9BACI</name>
<dbReference type="AlphaFoldDB" id="A0A9X3WFG5"/>
<gene>
    <name evidence="1" type="ORF">NC799_12370</name>
</gene>
<dbReference type="Proteomes" id="UP001145069">
    <property type="component" value="Unassembled WGS sequence"/>
</dbReference>
<accession>A0A9X3WFG5</accession>
<evidence type="ECO:0000313" key="2">
    <source>
        <dbReference type="Proteomes" id="UP001145069"/>
    </source>
</evidence>
<dbReference type="Pfam" id="PF03860">
    <property type="entry name" value="Csp"/>
    <property type="match status" value="1"/>
</dbReference>
<dbReference type="PANTHER" id="PTHR37310">
    <property type="entry name" value="CYTOPLASMIC PROTEIN-RELATED"/>
    <property type="match status" value="1"/>
</dbReference>
<proteinExistence type="predicted"/>